<evidence type="ECO:0000313" key="2">
    <source>
        <dbReference type="Proteomes" id="UP000007813"/>
    </source>
</evidence>
<gene>
    <name evidence="1" type="ORF">HSB1_42920</name>
</gene>
<protein>
    <submittedName>
        <fullName evidence="1">Uncharacterized protein</fullName>
    </submittedName>
</protein>
<accession>J3JDA8</accession>
<sequence length="51" mass="5899">MIPNDRRFSRRSLTLRECPVLTERLLSGKPASIQRITILPENESSTPIQNY</sequence>
<dbReference type="EMBL" id="ALJD01000014">
    <property type="protein sequence ID" value="EJN57329.1"/>
    <property type="molecule type" value="Genomic_DNA"/>
</dbReference>
<reference evidence="1 2" key="1">
    <citation type="journal article" date="2012" name="J. Bacteriol.">
        <title>Draft Genome Sequence of the Extremely Halophilic Archaeon Halogranum salarium B-1T.</title>
        <authorList>
            <person name="Kim K.K."/>
            <person name="Lee K.C."/>
            <person name="Lee J.S."/>
        </authorList>
    </citation>
    <scope>NUCLEOTIDE SEQUENCE [LARGE SCALE GENOMIC DNA]</scope>
    <source>
        <strain evidence="1 2">B-1</strain>
    </source>
</reference>
<dbReference type="AlphaFoldDB" id="J3JDA8"/>
<name>J3JDA8_9EURY</name>
<evidence type="ECO:0000313" key="1">
    <source>
        <dbReference type="EMBL" id="EJN57329.1"/>
    </source>
</evidence>
<comment type="caution">
    <text evidence="1">The sequence shown here is derived from an EMBL/GenBank/DDBJ whole genome shotgun (WGS) entry which is preliminary data.</text>
</comment>
<organism evidence="1 2">
    <name type="scientific">Halogranum salarium B-1</name>
    <dbReference type="NCBI Taxonomy" id="1210908"/>
    <lineage>
        <taxon>Archaea</taxon>
        <taxon>Methanobacteriati</taxon>
        <taxon>Methanobacteriota</taxon>
        <taxon>Stenosarchaea group</taxon>
        <taxon>Halobacteria</taxon>
        <taxon>Halobacteriales</taxon>
        <taxon>Haloferacaceae</taxon>
    </lineage>
</organism>
<dbReference type="Proteomes" id="UP000007813">
    <property type="component" value="Unassembled WGS sequence"/>
</dbReference>
<proteinExistence type="predicted"/>